<comment type="subcellular location">
    <subcellularLocation>
        <location evidence="1">Membrane</location>
        <topology evidence="1">Single-pass membrane protein</topology>
    </subcellularLocation>
</comment>
<comment type="caution">
    <text evidence="7">The sequence shown here is derived from an EMBL/GenBank/DDBJ whole genome shotgun (WGS) entry which is preliminary data.</text>
</comment>
<evidence type="ECO:0000256" key="4">
    <source>
        <dbReference type="ARBA" id="ARBA00022989"/>
    </source>
</evidence>
<evidence type="ECO:0000256" key="2">
    <source>
        <dbReference type="ARBA" id="ARBA00022481"/>
    </source>
</evidence>
<keyword evidence="3 6" id="KW-0812">Transmembrane</keyword>
<dbReference type="GO" id="GO:0016020">
    <property type="term" value="C:membrane"/>
    <property type="evidence" value="ECO:0007669"/>
    <property type="project" value="UniProtKB-SubCell"/>
</dbReference>
<evidence type="ECO:0000313" key="8">
    <source>
        <dbReference type="Proteomes" id="UP000473525"/>
    </source>
</evidence>
<dbReference type="SUPFAM" id="SSF54523">
    <property type="entry name" value="Pili subunits"/>
    <property type="match status" value="1"/>
</dbReference>
<dbReference type="InterPro" id="IPR000983">
    <property type="entry name" value="Bac_GSPG_pilin"/>
</dbReference>
<dbReference type="InterPro" id="IPR045584">
    <property type="entry name" value="Pilin-like"/>
</dbReference>
<dbReference type="NCBIfam" id="TIGR02532">
    <property type="entry name" value="IV_pilin_GFxxxE"/>
    <property type="match status" value="1"/>
</dbReference>
<dbReference type="InterPro" id="IPR012902">
    <property type="entry name" value="N_methyl_site"/>
</dbReference>
<evidence type="ECO:0000256" key="1">
    <source>
        <dbReference type="ARBA" id="ARBA00004167"/>
    </source>
</evidence>
<reference evidence="7 8" key="1">
    <citation type="submission" date="2019-12" db="EMBL/GenBank/DDBJ databases">
        <authorList>
            <person name="Huq M.A."/>
        </authorList>
    </citation>
    <scope>NUCLEOTIDE SEQUENCE [LARGE SCALE GENOMIC DNA]</scope>
    <source>
        <strain evidence="7 8">MAH-18</strain>
    </source>
</reference>
<sequence length="110" mass="11358">MLHSAIENGRKVRNEDSGFTLIELLIVITVLGVLAGIVVFGVATFRQDAKDQAKATDCKSVEVAAEAWNAKNGAYPATVGDLVTAKYIKSTPSSLTAATAITATGTATGC</sequence>
<evidence type="ECO:0000313" key="7">
    <source>
        <dbReference type="EMBL" id="MVQ51890.1"/>
    </source>
</evidence>
<dbReference type="EMBL" id="WSEK01000005">
    <property type="protein sequence ID" value="MVQ51890.1"/>
    <property type="molecule type" value="Genomic_DNA"/>
</dbReference>
<dbReference type="Gene3D" id="3.30.700.10">
    <property type="entry name" value="Glycoprotein, Type 4 Pilin"/>
    <property type="match status" value="1"/>
</dbReference>
<gene>
    <name evidence="7" type="ORF">GON03_22140</name>
</gene>
<evidence type="ECO:0000256" key="5">
    <source>
        <dbReference type="ARBA" id="ARBA00023136"/>
    </source>
</evidence>
<name>A0A6L6XXA5_9ACTN</name>
<evidence type="ECO:0000256" key="3">
    <source>
        <dbReference type="ARBA" id="ARBA00022692"/>
    </source>
</evidence>
<dbReference type="Proteomes" id="UP000473525">
    <property type="component" value="Unassembled WGS sequence"/>
</dbReference>
<keyword evidence="5 6" id="KW-0472">Membrane</keyword>
<dbReference type="PROSITE" id="PS00409">
    <property type="entry name" value="PROKAR_NTER_METHYL"/>
    <property type="match status" value="1"/>
</dbReference>
<accession>A0A6L6XXA5</accession>
<dbReference type="PANTHER" id="PTHR30093:SF44">
    <property type="entry name" value="TYPE II SECRETION SYSTEM CORE PROTEIN G"/>
    <property type="match status" value="1"/>
</dbReference>
<keyword evidence="4 6" id="KW-1133">Transmembrane helix</keyword>
<protein>
    <submittedName>
        <fullName evidence="7">Prepilin-type N-terminal cleavage/methylation domain-containing protein</fullName>
    </submittedName>
</protein>
<dbReference type="GO" id="GO:0015628">
    <property type="term" value="P:protein secretion by the type II secretion system"/>
    <property type="evidence" value="ECO:0007669"/>
    <property type="project" value="InterPro"/>
</dbReference>
<feature type="transmembrane region" description="Helical" evidence="6">
    <location>
        <begin position="20"/>
        <end position="45"/>
    </location>
</feature>
<dbReference type="RefSeq" id="WP_157346926.1">
    <property type="nucleotide sequence ID" value="NZ_WSEK01000005.1"/>
</dbReference>
<dbReference type="GO" id="GO:0015627">
    <property type="term" value="C:type II protein secretion system complex"/>
    <property type="evidence" value="ECO:0007669"/>
    <property type="project" value="InterPro"/>
</dbReference>
<dbReference type="PANTHER" id="PTHR30093">
    <property type="entry name" value="GENERAL SECRETION PATHWAY PROTEIN G"/>
    <property type="match status" value="1"/>
</dbReference>
<dbReference type="PRINTS" id="PR00813">
    <property type="entry name" value="BCTERIALGSPG"/>
</dbReference>
<organism evidence="7 8">
    <name type="scientific">Nocardioides agri</name>
    <dbReference type="NCBI Taxonomy" id="2682843"/>
    <lineage>
        <taxon>Bacteria</taxon>
        <taxon>Bacillati</taxon>
        <taxon>Actinomycetota</taxon>
        <taxon>Actinomycetes</taxon>
        <taxon>Propionibacteriales</taxon>
        <taxon>Nocardioidaceae</taxon>
        <taxon>Nocardioides</taxon>
    </lineage>
</organism>
<keyword evidence="2" id="KW-0488">Methylation</keyword>
<dbReference type="AlphaFoldDB" id="A0A6L6XXA5"/>
<evidence type="ECO:0000256" key="6">
    <source>
        <dbReference type="SAM" id="Phobius"/>
    </source>
</evidence>
<keyword evidence="8" id="KW-1185">Reference proteome</keyword>
<dbReference type="Pfam" id="PF07963">
    <property type="entry name" value="N_methyl"/>
    <property type="match status" value="1"/>
</dbReference>
<proteinExistence type="predicted"/>